<protein>
    <submittedName>
        <fullName evidence="3">Uncharacterized protein</fullName>
    </submittedName>
</protein>
<accession>A0A226D6F9</accession>
<feature type="chain" id="PRO_5013008285" evidence="2">
    <location>
        <begin position="25"/>
        <end position="678"/>
    </location>
</feature>
<feature type="signal peptide" evidence="2">
    <location>
        <begin position="1"/>
        <end position="24"/>
    </location>
</feature>
<dbReference type="EMBL" id="LNIX01000036">
    <property type="protein sequence ID" value="OXA39846.1"/>
    <property type="molecule type" value="Genomic_DNA"/>
</dbReference>
<feature type="transmembrane region" description="Helical" evidence="1">
    <location>
        <begin position="325"/>
        <end position="344"/>
    </location>
</feature>
<evidence type="ECO:0000256" key="1">
    <source>
        <dbReference type="SAM" id="Phobius"/>
    </source>
</evidence>
<evidence type="ECO:0000313" key="4">
    <source>
        <dbReference type="Proteomes" id="UP000198287"/>
    </source>
</evidence>
<sequence>MTRILRNVLLTAAYLLNISSKISPWETPDLFENCDITFITKKSIIRGGSSTENVSPFFTQIRKSNPYSALSQFEVNGTSQDSLLRHWSTLPGHSKRISIIFVDLCSDPLKQAIHDITSYSYVHELVLKYLSHVSFIFQHHDSPWNTINFDKHYVHARTLAAPLILVNEKFRDQVYIPCITCDSIAPVSIQMTGGTISMSNIATVWLTLNRNLHQKPVKVIASLPLNLDKCEITMLNVKLDLPPFKYCTMKSLSQAFNFTIVQGNTGAPIYYFVPSYILTSEAVASITQALVIYKVRYNVVQFVYFAPLPTAFEGLISFLSPFGPVVWITLVLSCVAITLIIGCAEDSVAENQGTRKVDNYLIQDFLNVSGILLGQVNGDSFKMFHNRKRIAVPILIVWFFSAHFIIMNNLYMGLIFACLSSISSPILPPTWYSLVDSEIPIITTVPYAASRLIQSALKNRLIPQYINLFQDNPTLVDKFHKLYKKVIYLTGSHKVEILVRYLNSIKISKRISTSKNESLETSKTFALMDDAEHVKTYSKLFQWYGNHLILQAKADTPFAEIYCGLASKNFLLPLFQQRFGELLSFGLEDRWNKLENTYIPIKLHYRVDNGTDKKYFFRAMSNTRGPATVHESDPISLKLVKEIFALCGIIHLISFLVFVKEIGFENMKHYISRISRFV</sequence>
<dbReference type="Proteomes" id="UP000198287">
    <property type="component" value="Unassembled WGS sequence"/>
</dbReference>
<name>A0A226D6F9_FOLCA</name>
<keyword evidence="1" id="KW-0812">Transmembrane</keyword>
<gene>
    <name evidence="3" type="ORF">Fcan01_25278</name>
</gene>
<feature type="transmembrane region" description="Helical" evidence="1">
    <location>
        <begin position="390"/>
        <end position="417"/>
    </location>
</feature>
<keyword evidence="1" id="KW-0472">Membrane</keyword>
<keyword evidence="2" id="KW-0732">Signal</keyword>
<organism evidence="3 4">
    <name type="scientific">Folsomia candida</name>
    <name type="common">Springtail</name>
    <dbReference type="NCBI Taxonomy" id="158441"/>
    <lineage>
        <taxon>Eukaryota</taxon>
        <taxon>Metazoa</taxon>
        <taxon>Ecdysozoa</taxon>
        <taxon>Arthropoda</taxon>
        <taxon>Hexapoda</taxon>
        <taxon>Collembola</taxon>
        <taxon>Entomobryomorpha</taxon>
        <taxon>Isotomoidea</taxon>
        <taxon>Isotomidae</taxon>
        <taxon>Proisotominae</taxon>
        <taxon>Folsomia</taxon>
    </lineage>
</organism>
<feature type="transmembrane region" description="Helical" evidence="1">
    <location>
        <begin position="643"/>
        <end position="659"/>
    </location>
</feature>
<keyword evidence="1" id="KW-1133">Transmembrane helix</keyword>
<keyword evidence="4" id="KW-1185">Reference proteome</keyword>
<dbReference type="AlphaFoldDB" id="A0A226D6F9"/>
<evidence type="ECO:0000313" key="3">
    <source>
        <dbReference type="EMBL" id="OXA39846.1"/>
    </source>
</evidence>
<comment type="caution">
    <text evidence="3">The sequence shown here is derived from an EMBL/GenBank/DDBJ whole genome shotgun (WGS) entry which is preliminary data.</text>
</comment>
<reference evidence="3 4" key="1">
    <citation type="submission" date="2015-12" db="EMBL/GenBank/DDBJ databases">
        <title>The genome of Folsomia candida.</title>
        <authorList>
            <person name="Faddeeva A."/>
            <person name="Derks M.F."/>
            <person name="Anvar Y."/>
            <person name="Smit S."/>
            <person name="Van Straalen N."/>
            <person name="Roelofs D."/>
        </authorList>
    </citation>
    <scope>NUCLEOTIDE SEQUENCE [LARGE SCALE GENOMIC DNA]</scope>
    <source>
        <strain evidence="3 4">VU population</strain>
        <tissue evidence="3">Whole body</tissue>
    </source>
</reference>
<evidence type="ECO:0000256" key="2">
    <source>
        <dbReference type="SAM" id="SignalP"/>
    </source>
</evidence>
<proteinExistence type="predicted"/>